<dbReference type="GeneID" id="87903335"/>
<evidence type="ECO:0008006" key="4">
    <source>
        <dbReference type="Google" id="ProtNLM"/>
    </source>
</evidence>
<keyword evidence="3" id="KW-1185">Reference proteome</keyword>
<keyword evidence="1" id="KW-1133">Transmembrane helix</keyword>
<dbReference type="Proteomes" id="UP001323405">
    <property type="component" value="Unassembled WGS sequence"/>
</dbReference>
<evidence type="ECO:0000256" key="1">
    <source>
        <dbReference type="SAM" id="Phobius"/>
    </source>
</evidence>
<sequence length="288" mass="31342">MDVAIPFGLPRGVSFIIFWVLYTSLARADRFTNPPYDSRDLQEHYAIGQKIQVTWVAAGLRKITLEVRQWTQKRDGDVIGILAQDAQNQQTLQWVIGEGDNIDSKAIANNPRFVLVITDPPPGNHADIMIEKYGYENGSLWSRAFILEDVAQTSLMTSATSTETFSTLTQPTISSTVFPTSDPSTPVNNGDLPQTAKVGIGVGVGLGSLLLITLSVLLTRFVLKRRGRDSKADFASVPNEEMVHDVGKPPLYSSPFVVHSVNGHSNAAELATQPTSVEAGTEIGYLEG</sequence>
<keyword evidence="1" id="KW-0812">Transmembrane</keyword>
<evidence type="ECO:0000313" key="3">
    <source>
        <dbReference type="Proteomes" id="UP001323405"/>
    </source>
</evidence>
<dbReference type="RefSeq" id="XP_062743410.1">
    <property type="nucleotide sequence ID" value="XM_062883672.1"/>
</dbReference>
<protein>
    <recommendedName>
        <fullName evidence="4">Mid2 domain-containing protein</fullName>
    </recommendedName>
</protein>
<keyword evidence="1" id="KW-0472">Membrane</keyword>
<proteinExistence type="predicted"/>
<feature type="transmembrane region" description="Helical" evidence="1">
    <location>
        <begin position="198"/>
        <end position="223"/>
    </location>
</feature>
<dbReference type="EMBL" id="JAFFHA010000006">
    <property type="protein sequence ID" value="KAK4654435.1"/>
    <property type="molecule type" value="Genomic_DNA"/>
</dbReference>
<evidence type="ECO:0000313" key="2">
    <source>
        <dbReference type="EMBL" id="KAK4654435.1"/>
    </source>
</evidence>
<accession>A0ABR0GFB1</accession>
<organism evidence="2 3">
    <name type="scientific">Podospora pseudocomata</name>
    <dbReference type="NCBI Taxonomy" id="2093779"/>
    <lineage>
        <taxon>Eukaryota</taxon>
        <taxon>Fungi</taxon>
        <taxon>Dikarya</taxon>
        <taxon>Ascomycota</taxon>
        <taxon>Pezizomycotina</taxon>
        <taxon>Sordariomycetes</taxon>
        <taxon>Sordariomycetidae</taxon>
        <taxon>Sordariales</taxon>
        <taxon>Podosporaceae</taxon>
        <taxon>Podospora</taxon>
    </lineage>
</organism>
<comment type="caution">
    <text evidence="2">The sequence shown here is derived from an EMBL/GenBank/DDBJ whole genome shotgun (WGS) entry which is preliminary data.</text>
</comment>
<name>A0ABR0GFB1_9PEZI</name>
<reference evidence="2 3" key="1">
    <citation type="journal article" date="2023" name="bioRxiv">
        <title>High-quality genome assemblies of four members of thePodospora anserinaspecies complex.</title>
        <authorList>
            <person name="Ament-Velasquez S.L."/>
            <person name="Vogan A.A."/>
            <person name="Wallerman O."/>
            <person name="Hartmann F."/>
            <person name="Gautier V."/>
            <person name="Silar P."/>
            <person name="Giraud T."/>
            <person name="Johannesson H."/>
        </authorList>
    </citation>
    <scope>NUCLEOTIDE SEQUENCE [LARGE SCALE GENOMIC DNA]</scope>
    <source>
        <strain evidence="2 3">CBS 415.72m</strain>
    </source>
</reference>
<gene>
    <name evidence="2" type="ORF">QC762_0065570</name>
</gene>